<dbReference type="AlphaFoldDB" id="A0A8H5HEP1"/>
<dbReference type="InterPro" id="IPR036047">
    <property type="entry name" value="F-box-like_dom_sf"/>
</dbReference>
<proteinExistence type="predicted"/>
<dbReference type="InterPro" id="IPR001810">
    <property type="entry name" value="F-box_dom"/>
</dbReference>
<evidence type="ECO:0000259" key="1">
    <source>
        <dbReference type="PROSITE" id="PS50181"/>
    </source>
</evidence>
<keyword evidence="3" id="KW-1185">Reference proteome</keyword>
<accession>A0A8H5HEP1</accession>
<protein>
    <recommendedName>
        <fullName evidence="1">F-box domain-containing protein</fullName>
    </recommendedName>
</protein>
<evidence type="ECO:0000313" key="2">
    <source>
        <dbReference type="EMBL" id="KAF5381850.1"/>
    </source>
</evidence>
<evidence type="ECO:0000313" key="3">
    <source>
        <dbReference type="Proteomes" id="UP000518752"/>
    </source>
</evidence>
<dbReference type="SMART" id="SM00256">
    <property type="entry name" value="FBOX"/>
    <property type="match status" value="1"/>
</dbReference>
<reference evidence="2 3" key="1">
    <citation type="journal article" date="2020" name="ISME J.">
        <title>Uncovering the hidden diversity of litter-decomposition mechanisms in mushroom-forming fungi.</title>
        <authorList>
            <person name="Floudas D."/>
            <person name="Bentzer J."/>
            <person name="Ahren D."/>
            <person name="Johansson T."/>
            <person name="Persson P."/>
            <person name="Tunlid A."/>
        </authorList>
    </citation>
    <scope>NUCLEOTIDE SEQUENCE [LARGE SCALE GENOMIC DNA]</scope>
    <source>
        <strain evidence="2 3">CBS 406.79</strain>
    </source>
</reference>
<comment type="caution">
    <text evidence="2">The sequence shown here is derived from an EMBL/GenBank/DDBJ whole genome shotgun (WGS) entry which is preliminary data.</text>
</comment>
<name>A0A8H5HEP1_9AGAR</name>
<feature type="domain" description="F-box" evidence="1">
    <location>
        <begin position="1"/>
        <end position="48"/>
    </location>
</feature>
<organism evidence="2 3">
    <name type="scientific">Collybiopsis confluens</name>
    <dbReference type="NCBI Taxonomy" id="2823264"/>
    <lineage>
        <taxon>Eukaryota</taxon>
        <taxon>Fungi</taxon>
        <taxon>Dikarya</taxon>
        <taxon>Basidiomycota</taxon>
        <taxon>Agaricomycotina</taxon>
        <taxon>Agaricomycetes</taxon>
        <taxon>Agaricomycetidae</taxon>
        <taxon>Agaricales</taxon>
        <taxon>Marasmiineae</taxon>
        <taxon>Omphalotaceae</taxon>
        <taxon>Collybiopsis</taxon>
    </lineage>
</organism>
<dbReference type="Proteomes" id="UP000518752">
    <property type="component" value="Unassembled WGS sequence"/>
</dbReference>
<dbReference type="Gene3D" id="1.20.1280.50">
    <property type="match status" value="1"/>
</dbReference>
<dbReference type="PROSITE" id="PS50181">
    <property type="entry name" value="FBOX"/>
    <property type="match status" value="1"/>
</dbReference>
<sequence length="512" mass="58216">MLSLHAFSPEVLLEIFDGLPVEDVLNLSRVSHYLRQLSLCNRSFWTRADKTGLIPLPIGQTLKTIDISLIPQYFAQAVSISGNLQPKPKSGFSEIQEVQPKRTTEISLVGSPFESSAGFLRSAHLLPGRQLIMMVWRLSDEDSNPERIVIMSLDGKFRFTVNRHFDEDIQFVWSSEDNGGLTWLALLILSRDEFSTPSALCIFEIRCDDAPDRSFSVGSERVIQLPKYCSVNQLSMGGSLLVAFGGPDILVFDCQTGRKKGWFQSAYSHHRITLAQVIFYPSVYGVWTMIRFNPIDDDEPFDDDINDVETEKQGLSFLPLSGLNREPLDADTSEEEEWNYIQVWGMRCTSTDIHHPGSYFRFISVGNETIVHQFTLYDDYYKGDFVARIFTLSTIEGDKFYGLSRETTYEDDDNGDDLKGGVKDSGRMLFDPLHDTIYYISERSLKLLRSGARSHPLIPWKGNTAGGLCKLPFPEEVVVDWGPHLPYILMDDVYGQMFIVDREGLKLWLVQF</sequence>
<dbReference type="EMBL" id="JAACJN010000056">
    <property type="protein sequence ID" value="KAF5381850.1"/>
    <property type="molecule type" value="Genomic_DNA"/>
</dbReference>
<dbReference type="OrthoDB" id="3018431at2759"/>
<dbReference type="SUPFAM" id="SSF81383">
    <property type="entry name" value="F-box domain"/>
    <property type="match status" value="1"/>
</dbReference>
<dbReference type="Pfam" id="PF12937">
    <property type="entry name" value="F-box-like"/>
    <property type="match status" value="1"/>
</dbReference>
<gene>
    <name evidence="2" type="ORF">D9757_008349</name>
</gene>